<evidence type="ECO:0000256" key="3">
    <source>
        <dbReference type="ARBA" id="ARBA00022553"/>
    </source>
</evidence>
<dbReference type="AlphaFoldDB" id="A0A4Z0NC77"/>
<dbReference type="Proteomes" id="UP000297535">
    <property type="component" value="Unassembled WGS sequence"/>
</dbReference>
<evidence type="ECO:0000313" key="10">
    <source>
        <dbReference type="Proteomes" id="UP000297535"/>
    </source>
</evidence>
<keyword evidence="10" id="KW-1185">Reference proteome</keyword>
<feature type="chain" id="PRO_5021299459" description="histidine kinase" evidence="8">
    <location>
        <begin position="25"/>
        <end position="145"/>
    </location>
</feature>
<comment type="caution">
    <text evidence="9">The sequence shown here is derived from an EMBL/GenBank/DDBJ whole genome shotgun (WGS) entry which is preliminary data.</text>
</comment>
<dbReference type="InterPro" id="IPR036890">
    <property type="entry name" value="HATPase_C_sf"/>
</dbReference>
<gene>
    <name evidence="9" type="ORF">EU555_35765</name>
</gene>
<proteinExistence type="predicted"/>
<dbReference type="PANTHER" id="PTHR41523">
    <property type="entry name" value="TWO-COMPONENT SYSTEM SENSOR PROTEIN"/>
    <property type="match status" value="1"/>
</dbReference>
<organism evidence="9 10">
    <name type="scientific">Methylobacterium nonmethylotrophicum</name>
    <dbReference type="NCBI Taxonomy" id="1141884"/>
    <lineage>
        <taxon>Bacteria</taxon>
        <taxon>Pseudomonadati</taxon>
        <taxon>Pseudomonadota</taxon>
        <taxon>Alphaproteobacteria</taxon>
        <taxon>Hyphomicrobiales</taxon>
        <taxon>Methylobacteriaceae</taxon>
        <taxon>Methylobacterium</taxon>
    </lineage>
</organism>
<evidence type="ECO:0000256" key="5">
    <source>
        <dbReference type="ARBA" id="ARBA00022741"/>
    </source>
</evidence>
<evidence type="ECO:0000256" key="1">
    <source>
        <dbReference type="ARBA" id="ARBA00000085"/>
    </source>
</evidence>
<keyword evidence="8" id="KW-0732">Signal</keyword>
<evidence type="ECO:0000256" key="2">
    <source>
        <dbReference type="ARBA" id="ARBA00012438"/>
    </source>
</evidence>
<keyword evidence="6 9" id="KW-0418">Kinase</keyword>
<keyword evidence="4" id="KW-0808">Transferase</keyword>
<keyword evidence="7" id="KW-0067">ATP-binding</keyword>
<evidence type="ECO:0000256" key="4">
    <source>
        <dbReference type="ARBA" id="ARBA00022679"/>
    </source>
</evidence>
<accession>A0A4Z0NC77</accession>
<name>A0A4Z0NC77_9HYPH</name>
<feature type="signal peptide" evidence="8">
    <location>
        <begin position="1"/>
        <end position="24"/>
    </location>
</feature>
<keyword evidence="3" id="KW-0597">Phosphoprotein</keyword>
<dbReference type="EMBL" id="SRLB01000082">
    <property type="protein sequence ID" value="TGD91504.1"/>
    <property type="molecule type" value="Genomic_DNA"/>
</dbReference>
<dbReference type="GO" id="GO:0005524">
    <property type="term" value="F:ATP binding"/>
    <property type="evidence" value="ECO:0007669"/>
    <property type="project" value="UniProtKB-KW"/>
</dbReference>
<dbReference type="PANTHER" id="PTHR41523:SF7">
    <property type="entry name" value="HISTIDINE KINASE"/>
    <property type="match status" value="1"/>
</dbReference>
<reference evidence="9 10" key="1">
    <citation type="submission" date="2019-04" db="EMBL/GenBank/DDBJ databases">
        <authorList>
            <person name="Feng G."/>
            <person name="Zhu H."/>
        </authorList>
    </citation>
    <scope>NUCLEOTIDE SEQUENCE [LARGE SCALE GENOMIC DNA]</scope>
    <source>
        <strain evidence="9 10">6HR-1</strain>
    </source>
</reference>
<dbReference type="OrthoDB" id="341208at2"/>
<sequence>MSGPKVRLPPQMASALAMAFQALATNAVKDGALSNQTGHVAITWTKADRPARLCLRGSETGGLAVVEPPRRGFGSRLIERNLARDPTGHVEITFGESGAICTINARIDRTLRQSNWIPCRCHNPCDRQETCPASACSAPVLLGDG</sequence>
<comment type="catalytic activity">
    <reaction evidence="1">
        <text>ATP + protein L-histidine = ADP + protein N-phospho-L-histidine.</text>
        <dbReference type="EC" id="2.7.13.3"/>
    </reaction>
</comment>
<protein>
    <recommendedName>
        <fullName evidence="2">histidine kinase</fullName>
        <ecNumber evidence="2">2.7.13.3</ecNumber>
    </recommendedName>
</protein>
<dbReference type="EC" id="2.7.13.3" evidence="2"/>
<keyword evidence="5" id="KW-0547">Nucleotide-binding</keyword>
<dbReference type="GO" id="GO:0004673">
    <property type="term" value="F:protein histidine kinase activity"/>
    <property type="evidence" value="ECO:0007669"/>
    <property type="project" value="UniProtKB-EC"/>
</dbReference>
<evidence type="ECO:0000256" key="8">
    <source>
        <dbReference type="SAM" id="SignalP"/>
    </source>
</evidence>
<evidence type="ECO:0000256" key="6">
    <source>
        <dbReference type="ARBA" id="ARBA00022777"/>
    </source>
</evidence>
<evidence type="ECO:0000256" key="7">
    <source>
        <dbReference type="ARBA" id="ARBA00022840"/>
    </source>
</evidence>
<evidence type="ECO:0000313" key="9">
    <source>
        <dbReference type="EMBL" id="TGD91504.1"/>
    </source>
</evidence>
<dbReference type="Gene3D" id="3.30.565.10">
    <property type="entry name" value="Histidine kinase-like ATPase, C-terminal domain"/>
    <property type="match status" value="1"/>
</dbReference>